<feature type="chain" id="PRO_5008678039" evidence="1">
    <location>
        <begin position="22"/>
        <end position="221"/>
    </location>
</feature>
<reference evidence="2 3" key="1">
    <citation type="submission" date="2016-06" db="EMBL/GenBank/DDBJ databases">
        <authorList>
            <consortium name="Pathogen Informatics"/>
        </authorList>
    </citation>
    <scope>NUCLEOTIDE SEQUENCE [LARGE SCALE GENOMIC DNA]</scope>
    <source>
        <strain evidence="2">PowCR01</strain>
    </source>
</reference>
<dbReference type="VEuPathDB" id="PlasmoDB:PocGH01_08034800"/>
<evidence type="ECO:0000256" key="1">
    <source>
        <dbReference type="SAM" id="SignalP"/>
    </source>
</evidence>
<proteinExistence type="predicted"/>
<protein>
    <submittedName>
        <fullName evidence="2">Uncharacterized protein</fullName>
    </submittedName>
</protein>
<dbReference type="VEuPathDB" id="PlasmoDB:POWCR01_080032900"/>
<evidence type="ECO:0000313" key="3">
    <source>
        <dbReference type="Proteomes" id="UP000243200"/>
    </source>
</evidence>
<gene>
    <name evidence="2" type="primary">PowCR01_080032900</name>
    <name evidence="2" type="ORF">POWCR01_080032900</name>
</gene>
<dbReference type="AlphaFoldDB" id="A0A1C3KRU6"/>
<evidence type="ECO:0000313" key="2">
    <source>
        <dbReference type="EMBL" id="SBT76833.1"/>
    </source>
</evidence>
<name>A0A1C3KRU6_PLAOA</name>
<dbReference type="Proteomes" id="UP000243200">
    <property type="component" value="Chromosome 8"/>
</dbReference>
<dbReference type="OrthoDB" id="377141at2759"/>
<feature type="signal peptide" evidence="1">
    <location>
        <begin position="1"/>
        <end position="21"/>
    </location>
</feature>
<dbReference type="EMBL" id="LT594512">
    <property type="protein sequence ID" value="SBT76833.1"/>
    <property type="molecule type" value="Genomic_DNA"/>
</dbReference>
<sequence>MYIRNVSLLLLCLNIFHKLNAICLIRNKQFFLNTAKNNKSVFARSRQKKTSVKKKKFSNIPFRGSTPSLSLFDEIKKKFSFFPFMKSGEDEKFCEEIILNLSDITKIRQLTQKRQNKTLEKENVKKIFLHGIFSSINFKTLNSISYLLGQFDVERATICSVLNEVSEDVHEVKHAENFLALHFFLLKDEDVALFSMMHIIDFFKSKQNVMEALHSIKCKAT</sequence>
<accession>A0A1C3KRU6</accession>
<keyword evidence="1" id="KW-0732">Signal</keyword>
<organism evidence="2 3">
    <name type="scientific">Plasmodium ovale</name>
    <name type="common">malaria parasite P. ovale</name>
    <dbReference type="NCBI Taxonomy" id="36330"/>
    <lineage>
        <taxon>Eukaryota</taxon>
        <taxon>Sar</taxon>
        <taxon>Alveolata</taxon>
        <taxon>Apicomplexa</taxon>
        <taxon>Aconoidasida</taxon>
        <taxon>Haemosporida</taxon>
        <taxon>Plasmodiidae</taxon>
        <taxon>Plasmodium</taxon>
        <taxon>Plasmodium (Plasmodium)</taxon>
    </lineage>
</organism>